<accession>A0A2T0PWZ8</accession>
<protein>
    <submittedName>
        <fullName evidence="1">Putative DCC family thiol-disulfide oxidoreductase YuxK</fullName>
    </submittedName>
</protein>
<sequence length="136" mass="14639">MAARTRPVLVYDGDCAICTRCVAFAERYVKADADIVAWQFADLAALGTTAERAEYEVLWVRKDGRVEGGSDAVGAVLLSSARPYWWPLGSLLRAAPLRPLMQRLYQLVAVNRHRLPGGTAACAMPAHLRPGAGGAS</sequence>
<dbReference type="InterPro" id="IPR007263">
    <property type="entry name" value="DCC1-like"/>
</dbReference>
<evidence type="ECO:0000313" key="2">
    <source>
        <dbReference type="Proteomes" id="UP000237846"/>
    </source>
</evidence>
<dbReference type="EMBL" id="PVZC01000008">
    <property type="protein sequence ID" value="PRX96069.1"/>
    <property type="molecule type" value="Genomic_DNA"/>
</dbReference>
<dbReference type="OrthoDB" id="9813713at2"/>
<dbReference type="Proteomes" id="UP000237846">
    <property type="component" value="Unassembled WGS sequence"/>
</dbReference>
<organism evidence="1 2">
    <name type="scientific">Allonocardiopsis opalescens</name>
    <dbReference type="NCBI Taxonomy" id="1144618"/>
    <lineage>
        <taxon>Bacteria</taxon>
        <taxon>Bacillati</taxon>
        <taxon>Actinomycetota</taxon>
        <taxon>Actinomycetes</taxon>
        <taxon>Streptosporangiales</taxon>
        <taxon>Allonocardiopsis</taxon>
    </lineage>
</organism>
<evidence type="ECO:0000313" key="1">
    <source>
        <dbReference type="EMBL" id="PRX96069.1"/>
    </source>
</evidence>
<dbReference type="RefSeq" id="WP_106250677.1">
    <property type="nucleotide sequence ID" value="NZ_PVZC01000008.1"/>
</dbReference>
<reference evidence="1 2" key="1">
    <citation type="submission" date="2018-03" db="EMBL/GenBank/DDBJ databases">
        <title>Genomic Encyclopedia of Archaeal and Bacterial Type Strains, Phase II (KMG-II): from individual species to whole genera.</title>
        <authorList>
            <person name="Goeker M."/>
        </authorList>
    </citation>
    <scope>NUCLEOTIDE SEQUENCE [LARGE SCALE GENOMIC DNA]</scope>
    <source>
        <strain evidence="1 2">DSM 45601</strain>
    </source>
</reference>
<keyword evidence="2" id="KW-1185">Reference proteome</keyword>
<dbReference type="Pfam" id="PF04134">
    <property type="entry name" value="DCC1-like"/>
    <property type="match status" value="1"/>
</dbReference>
<dbReference type="GO" id="GO:0015035">
    <property type="term" value="F:protein-disulfide reductase activity"/>
    <property type="evidence" value="ECO:0007669"/>
    <property type="project" value="InterPro"/>
</dbReference>
<comment type="caution">
    <text evidence="1">The sequence shown here is derived from an EMBL/GenBank/DDBJ whole genome shotgun (WGS) entry which is preliminary data.</text>
</comment>
<proteinExistence type="predicted"/>
<gene>
    <name evidence="1" type="ORF">CLV72_10873</name>
</gene>
<dbReference type="AlphaFoldDB" id="A0A2T0PWZ8"/>
<name>A0A2T0PWZ8_9ACTN</name>